<reference evidence="3" key="1">
    <citation type="submission" date="2017-02" db="UniProtKB">
        <authorList>
            <consortium name="WormBaseParasite"/>
        </authorList>
    </citation>
    <scope>IDENTIFICATION</scope>
</reference>
<evidence type="ECO:0000313" key="2">
    <source>
        <dbReference type="Proteomes" id="UP000280834"/>
    </source>
</evidence>
<keyword evidence="2" id="KW-1185">Reference proteome</keyword>
<dbReference type="EMBL" id="UZAG01015509">
    <property type="protein sequence ID" value="VDO21009.1"/>
    <property type="molecule type" value="Genomic_DNA"/>
</dbReference>
<dbReference type="WBParaSite" id="BTMF_0000806901-mRNA-1">
    <property type="protein sequence ID" value="BTMF_0000806901-mRNA-1"/>
    <property type="gene ID" value="BTMF_0000806901"/>
</dbReference>
<proteinExistence type="predicted"/>
<protein>
    <submittedName>
        <fullName evidence="3">Helitron_like_N domain-containing protein</fullName>
    </submittedName>
</protein>
<name>A0A0R3QKD4_9BILA</name>
<evidence type="ECO:0000313" key="3">
    <source>
        <dbReference type="WBParaSite" id="BTMF_0000806901-mRNA-1"/>
    </source>
</evidence>
<dbReference type="Proteomes" id="UP000280834">
    <property type="component" value="Unassembled WGS sequence"/>
</dbReference>
<reference evidence="1 2" key="2">
    <citation type="submission" date="2018-11" db="EMBL/GenBank/DDBJ databases">
        <authorList>
            <consortium name="Pathogen Informatics"/>
        </authorList>
    </citation>
    <scope>NUCLEOTIDE SEQUENCE [LARGE SCALE GENOMIC DNA]</scope>
</reference>
<sequence>MVSDVNKAANVLTMPSTVFPFHQFMIRIFDEALKERNTMLRDLNPTFQYILLYGKERKISSRSALSRSVVTRYNRRQYRFVFNRSSVPEVLLTHNKNLMLW</sequence>
<accession>A0A0R3QKD4</accession>
<dbReference type="AlphaFoldDB" id="A0A0R3QKD4"/>
<evidence type="ECO:0000313" key="1">
    <source>
        <dbReference type="EMBL" id="VDO21009.1"/>
    </source>
</evidence>
<gene>
    <name evidence="1" type="ORF">BTMF_LOCUS6150</name>
</gene>
<organism evidence="3">
    <name type="scientific">Brugia timori</name>
    <dbReference type="NCBI Taxonomy" id="42155"/>
    <lineage>
        <taxon>Eukaryota</taxon>
        <taxon>Metazoa</taxon>
        <taxon>Ecdysozoa</taxon>
        <taxon>Nematoda</taxon>
        <taxon>Chromadorea</taxon>
        <taxon>Rhabditida</taxon>
        <taxon>Spirurina</taxon>
        <taxon>Spiruromorpha</taxon>
        <taxon>Filarioidea</taxon>
        <taxon>Onchocercidae</taxon>
        <taxon>Brugia</taxon>
    </lineage>
</organism>